<dbReference type="EMBL" id="LWDX02045255">
    <property type="protein sequence ID" value="OEL22470.1"/>
    <property type="molecule type" value="Genomic_DNA"/>
</dbReference>
<organism evidence="2 3">
    <name type="scientific">Dichanthelium oligosanthes</name>
    <dbReference type="NCBI Taxonomy" id="888268"/>
    <lineage>
        <taxon>Eukaryota</taxon>
        <taxon>Viridiplantae</taxon>
        <taxon>Streptophyta</taxon>
        <taxon>Embryophyta</taxon>
        <taxon>Tracheophyta</taxon>
        <taxon>Spermatophyta</taxon>
        <taxon>Magnoliopsida</taxon>
        <taxon>Liliopsida</taxon>
        <taxon>Poales</taxon>
        <taxon>Poaceae</taxon>
        <taxon>PACMAD clade</taxon>
        <taxon>Panicoideae</taxon>
        <taxon>Panicodae</taxon>
        <taxon>Paniceae</taxon>
        <taxon>Dichantheliinae</taxon>
        <taxon>Dichanthelium</taxon>
    </lineage>
</organism>
<dbReference type="AlphaFoldDB" id="A0A1E5VBD9"/>
<protein>
    <submittedName>
        <fullName evidence="2">Uncharacterized protein</fullName>
    </submittedName>
</protein>
<dbReference type="PANTHER" id="PTHR33026">
    <property type="entry name" value="OS06G0360600 PROTEIN"/>
    <property type="match status" value="1"/>
</dbReference>
<feature type="non-terminal residue" evidence="2">
    <location>
        <position position="1"/>
    </location>
</feature>
<gene>
    <name evidence="2" type="ORF">BAE44_0016511</name>
</gene>
<dbReference type="PANTHER" id="PTHR33026:SF7">
    <property type="entry name" value="OS03G0100275 PROTEIN"/>
    <property type="match status" value="1"/>
</dbReference>
<evidence type="ECO:0000313" key="3">
    <source>
        <dbReference type="Proteomes" id="UP000095767"/>
    </source>
</evidence>
<comment type="caution">
    <text evidence="2">The sequence shown here is derived from an EMBL/GenBank/DDBJ whole genome shotgun (WGS) entry which is preliminary data.</text>
</comment>
<evidence type="ECO:0000313" key="2">
    <source>
        <dbReference type="EMBL" id="OEL22470.1"/>
    </source>
</evidence>
<keyword evidence="3" id="KW-1185">Reference proteome</keyword>
<name>A0A1E5VBD9_9POAL</name>
<sequence>LDWLAPLKAAGLTGVKVLWTFFERRVQPLRARARPLFQYTGVDDSTRSSPDVLEPMEVRSRVWTVIRRAQALDDLEELDRHKAGLAPYPSARRDGNNAPSVSFVLAFDLASAKLLPDLVACFSSAASCEDALPATARGWSAEGRQPGRGGAPAGGEPEEEEGQCGPSRGSDEA</sequence>
<accession>A0A1E5VBD9</accession>
<reference evidence="2 3" key="1">
    <citation type="submission" date="2016-09" db="EMBL/GenBank/DDBJ databases">
        <title>The draft genome of Dichanthelium oligosanthes: A C3 panicoid grass species.</title>
        <authorList>
            <person name="Studer A.J."/>
            <person name="Schnable J.C."/>
            <person name="Brutnell T.P."/>
        </authorList>
    </citation>
    <scope>NUCLEOTIDE SEQUENCE [LARGE SCALE GENOMIC DNA]</scope>
    <source>
        <strain evidence="3">cv. Kellogg 1175</strain>
        <tissue evidence="2">Leaf</tissue>
    </source>
</reference>
<feature type="region of interest" description="Disordered" evidence="1">
    <location>
        <begin position="136"/>
        <end position="173"/>
    </location>
</feature>
<dbReference type="Proteomes" id="UP000095767">
    <property type="component" value="Unassembled WGS sequence"/>
</dbReference>
<proteinExistence type="predicted"/>
<evidence type="ECO:0000256" key="1">
    <source>
        <dbReference type="SAM" id="MobiDB-lite"/>
    </source>
</evidence>